<dbReference type="InterPro" id="IPR011990">
    <property type="entry name" value="TPR-like_helical_dom_sf"/>
</dbReference>
<dbReference type="RefSeq" id="WP_096427855.1">
    <property type="nucleotide sequence ID" value="NZ_AP018042.1"/>
</dbReference>
<dbReference type="EMBL" id="AP018042">
    <property type="protein sequence ID" value="BAX78946.1"/>
    <property type="molecule type" value="Genomic_DNA"/>
</dbReference>
<feature type="domain" description="RagB/SusD" evidence="7">
    <location>
        <begin position="267"/>
        <end position="590"/>
    </location>
</feature>
<feature type="domain" description="SusD-like N-terminal" evidence="8">
    <location>
        <begin position="69"/>
        <end position="223"/>
    </location>
</feature>
<dbReference type="Pfam" id="PF07980">
    <property type="entry name" value="SusD_RagB"/>
    <property type="match status" value="1"/>
</dbReference>
<evidence type="ECO:0000256" key="2">
    <source>
        <dbReference type="ARBA" id="ARBA00006275"/>
    </source>
</evidence>
<name>A0A1Y1CF01_9BACT</name>
<keyword evidence="5" id="KW-0998">Cell outer membrane</keyword>
<dbReference type="SUPFAM" id="SSF48452">
    <property type="entry name" value="TPR-like"/>
    <property type="match status" value="1"/>
</dbReference>
<reference evidence="10" key="2">
    <citation type="journal article" date="2020" name="Antonie Van Leeuwenhoek">
        <title>Labilibaculum antarcticum sp. nov., a novel facultative anaerobic, psychrotorelant bacterium isolated from marine sediment of Antarctica.</title>
        <authorList>
            <person name="Watanabe M."/>
            <person name="Kojima H."/>
            <person name="Fukui M."/>
        </authorList>
    </citation>
    <scope>NUCLEOTIDE SEQUENCE [LARGE SCALE GENOMIC DNA]</scope>
    <source>
        <strain evidence="10">SPP2</strain>
    </source>
</reference>
<dbReference type="OrthoDB" id="617686at2"/>
<reference evidence="9 10" key="1">
    <citation type="journal article" date="2018" name="Mar. Genomics">
        <title>Complete genome sequence of Marinifilaceae bacterium strain SPP2, isolated from the Antarctic marine sediment.</title>
        <authorList>
            <person name="Watanabe M."/>
            <person name="Kojima H."/>
            <person name="Fukui M."/>
        </authorList>
    </citation>
    <scope>NUCLEOTIDE SEQUENCE [LARGE SCALE GENOMIC DNA]</scope>
    <source>
        <strain evidence="9 10">SPP2</strain>
    </source>
</reference>
<proteinExistence type="inferred from homology"/>
<accession>A0A1Y1CF01</accession>
<dbReference type="InterPro" id="IPR012944">
    <property type="entry name" value="SusD_RagB_dom"/>
</dbReference>
<feature type="signal peptide" evidence="6">
    <location>
        <begin position="1"/>
        <end position="21"/>
    </location>
</feature>
<comment type="subcellular location">
    <subcellularLocation>
        <location evidence="1">Cell outer membrane</location>
    </subcellularLocation>
</comment>
<dbReference type="PROSITE" id="PS51257">
    <property type="entry name" value="PROKAR_LIPOPROTEIN"/>
    <property type="match status" value="1"/>
</dbReference>
<dbReference type="InterPro" id="IPR033985">
    <property type="entry name" value="SusD-like_N"/>
</dbReference>
<dbReference type="Gene3D" id="1.25.40.390">
    <property type="match status" value="1"/>
</dbReference>
<comment type="similarity">
    <text evidence="2">Belongs to the SusD family.</text>
</comment>
<protein>
    <submittedName>
        <fullName evidence="9">Carbohydrate-binding protein SusD</fullName>
    </submittedName>
</protein>
<evidence type="ECO:0000256" key="6">
    <source>
        <dbReference type="SAM" id="SignalP"/>
    </source>
</evidence>
<keyword evidence="3 6" id="KW-0732">Signal</keyword>
<evidence type="ECO:0000256" key="1">
    <source>
        <dbReference type="ARBA" id="ARBA00004442"/>
    </source>
</evidence>
<dbReference type="KEGG" id="mbas:ALGA_0553"/>
<feature type="chain" id="PRO_5012847148" evidence="6">
    <location>
        <begin position="22"/>
        <end position="590"/>
    </location>
</feature>
<evidence type="ECO:0000259" key="8">
    <source>
        <dbReference type="Pfam" id="PF14322"/>
    </source>
</evidence>
<dbReference type="Pfam" id="PF14322">
    <property type="entry name" value="SusD-like_3"/>
    <property type="match status" value="1"/>
</dbReference>
<evidence type="ECO:0000256" key="4">
    <source>
        <dbReference type="ARBA" id="ARBA00023136"/>
    </source>
</evidence>
<keyword evidence="4" id="KW-0472">Membrane</keyword>
<organism evidence="9 10">
    <name type="scientific">Labilibaculum antarcticum</name>
    <dbReference type="NCBI Taxonomy" id="1717717"/>
    <lineage>
        <taxon>Bacteria</taxon>
        <taxon>Pseudomonadati</taxon>
        <taxon>Bacteroidota</taxon>
        <taxon>Bacteroidia</taxon>
        <taxon>Marinilabiliales</taxon>
        <taxon>Marinifilaceae</taxon>
        <taxon>Labilibaculum</taxon>
    </lineage>
</organism>
<evidence type="ECO:0000313" key="10">
    <source>
        <dbReference type="Proteomes" id="UP000218267"/>
    </source>
</evidence>
<evidence type="ECO:0000256" key="5">
    <source>
        <dbReference type="ARBA" id="ARBA00023237"/>
    </source>
</evidence>
<sequence>MRNILKYTLIFVLLLSTLSGCEDELLEQANPNAVTTDSFWKTAEDFDKATNALYSSLQFASVSGQGLVKNMVRSDLAGSEGWYPDVKYSNLIWNDASDNVVQRWSELYIGVYRANQILYYIQDVTFLTELEKESIIAQTRFLRGLNYFWLIQSYNQAIIHDVLPIEVADMHKPLSTREEVVSTMIIPDLTYAYDHLPKKWADNGDKGRFTWGAAAAMLGKTYLYEKDWTNAAMYFKEVIDAADNDGLYALVPNYMDNFTIENEFNSESILEVAYSDNYKEGASGARTDDLGTTPGSEGTSIASSFASITGAGGYNTCLPTYWLQELFVAGDSIDLNNPVNAGMRYSQRTFASIAVEFGDGDYYQAPLTPTATEKSKANFSYGQGSKVKKWTSWYYKDSEDTSTGARSGINFRHIRLADVYLMYAEAVLEKDGNTTEALKYIEKVRTRAGVLSLQHYMDNNGGMIPVLDKSRFANGLVQHDLVALTTESLLHHLRMVERPLELAFEGHRWYDLVRWGIIANTFTERKAEEDLIKALLLDPVTSVMLGAKFFPLYLNQRVRPDWVKPAANYNSSVHDYYPIPSIEVQSNREL</sequence>
<gene>
    <name evidence="9" type="ORF">ALGA_0553</name>
</gene>
<evidence type="ECO:0000313" key="9">
    <source>
        <dbReference type="EMBL" id="BAX78946.1"/>
    </source>
</evidence>
<keyword evidence="10" id="KW-1185">Reference proteome</keyword>
<evidence type="ECO:0000259" key="7">
    <source>
        <dbReference type="Pfam" id="PF07980"/>
    </source>
</evidence>
<dbReference type="AlphaFoldDB" id="A0A1Y1CF01"/>
<dbReference type="GO" id="GO:0009279">
    <property type="term" value="C:cell outer membrane"/>
    <property type="evidence" value="ECO:0007669"/>
    <property type="project" value="UniProtKB-SubCell"/>
</dbReference>
<dbReference type="Proteomes" id="UP000218267">
    <property type="component" value="Chromosome"/>
</dbReference>
<evidence type="ECO:0000256" key="3">
    <source>
        <dbReference type="ARBA" id="ARBA00022729"/>
    </source>
</evidence>